<dbReference type="PANTHER" id="PTHR43540">
    <property type="entry name" value="PEROXYUREIDOACRYLATE/UREIDOACRYLATE AMIDOHYDROLASE-RELATED"/>
    <property type="match status" value="1"/>
</dbReference>
<reference evidence="3" key="1">
    <citation type="submission" date="2018-06" db="EMBL/GenBank/DDBJ databases">
        <authorList>
            <person name="Zhirakovskaya E."/>
        </authorList>
    </citation>
    <scope>NUCLEOTIDE SEQUENCE</scope>
</reference>
<keyword evidence="1" id="KW-0378">Hydrolase</keyword>
<dbReference type="SUPFAM" id="SSF52499">
    <property type="entry name" value="Isochorismatase-like hydrolases"/>
    <property type="match status" value="1"/>
</dbReference>
<organism evidence="3">
    <name type="scientific">hydrothermal vent metagenome</name>
    <dbReference type="NCBI Taxonomy" id="652676"/>
    <lineage>
        <taxon>unclassified sequences</taxon>
        <taxon>metagenomes</taxon>
        <taxon>ecological metagenomes</taxon>
    </lineage>
</organism>
<proteinExistence type="predicted"/>
<protein>
    <recommendedName>
        <fullName evidence="2">Isochorismatase-like domain-containing protein</fullName>
    </recommendedName>
</protein>
<gene>
    <name evidence="3" type="ORF">MNBD_IGNAVI01-484</name>
</gene>
<dbReference type="Gene3D" id="3.40.50.850">
    <property type="entry name" value="Isochorismatase-like"/>
    <property type="match status" value="1"/>
</dbReference>
<sequence>MKSALLVIDMINDYLHPDGLLYCERCREIIPALVKAITFARENTIQVVYVNTNLENKNDLLAKRWGLHAVKGSFGAQVIDELRPDAGDLIIPKKSYNAFFNTSLDTELEQQGIKNITISGIHTHVCVLLTAVGGFELGYNVTVLEDCITTDNEAMRKTRLTFFNTHVGEMISSDEWKRRIKADLLK</sequence>
<accession>A0A3B1CKX1</accession>
<dbReference type="GO" id="GO:0016787">
    <property type="term" value="F:hydrolase activity"/>
    <property type="evidence" value="ECO:0007669"/>
    <property type="project" value="UniProtKB-KW"/>
</dbReference>
<name>A0A3B1CKX1_9ZZZZ</name>
<dbReference type="InterPro" id="IPR050272">
    <property type="entry name" value="Isochorismatase-like_hydrls"/>
</dbReference>
<evidence type="ECO:0000256" key="1">
    <source>
        <dbReference type="ARBA" id="ARBA00022801"/>
    </source>
</evidence>
<dbReference type="EMBL" id="UOGD01000247">
    <property type="protein sequence ID" value="VAX23290.1"/>
    <property type="molecule type" value="Genomic_DNA"/>
</dbReference>
<dbReference type="CDD" id="cd00431">
    <property type="entry name" value="cysteine_hydrolases"/>
    <property type="match status" value="1"/>
</dbReference>
<dbReference type="PANTHER" id="PTHR43540:SF6">
    <property type="entry name" value="ISOCHORISMATASE-LIKE DOMAIN-CONTAINING PROTEIN"/>
    <property type="match status" value="1"/>
</dbReference>
<evidence type="ECO:0000313" key="3">
    <source>
        <dbReference type="EMBL" id="VAX23290.1"/>
    </source>
</evidence>
<evidence type="ECO:0000259" key="2">
    <source>
        <dbReference type="Pfam" id="PF00857"/>
    </source>
</evidence>
<dbReference type="InterPro" id="IPR000868">
    <property type="entry name" value="Isochorismatase-like_dom"/>
</dbReference>
<feature type="domain" description="Isochorismatase-like" evidence="2">
    <location>
        <begin position="3"/>
        <end position="174"/>
    </location>
</feature>
<dbReference type="Pfam" id="PF00857">
    <property type="entry name" value="Isochorismatase"/>
    <property type="match status" value="1"/>
</dbReference>
<dbReference type="InterPro" id="IPR036380">
    <property type="entry name" value="Isochorismatase-like_sf"/>
</dbReference>
<dbReference type="AlphaFoldDB" id="A0A3B1CKX1"/>